<comment type="caution">
    <text evidence="2">The sequence shown here is derived from an EMBL/GenBank/DDBJ whole genome shotgun (WGS) entry which is preliminary data.</text>
</comment>
<keyword evidence="1" id="KW-0460">Magnesium</keyword>
<sequence>MASSERREDWAYEEPDSLEEITALIDPPPVAKKANPATLRDRLQAAWLGRIAGCNVGKPIEDGWRWNSSSIREYLELANAYPLNDYIPLLDPMPTRFELRDNWPETTKGNVKGSARDDDIDYAILALHLLEKHGTYLKPEHVADAWLTLFPVAQVYTAERAAYINLTNGLVGDSVARFRNPYREWIGAQIRGDVFGYVHPGDPWAAAELSYRDASLSHVGNGIYGEMWAAALVAAAFTSANAREVIDTAARVVPPTSRLAEAIAFVIGLFDSGITWDDALKRIETAYGHYSWVHTVNNAALVVAGLLWGDGDYMRSLGLTVMGGWDTDSNGATVGSVAGILAGMAGLPERLIDPLEDRTRSALFGFDNSAISNLADRTYQLCTKGLH</sequence>
<accession>A0A2A6FQE9</accession>
<evidence type="ECO:0000313" key="2">
    <source>
        <dbReference type="EMBL" id="PDQ34643.1"/>
    </source>
</evidence>
<dbReference type="EMBL" id="NAEP01000050">
    <property type="protein sequence ID" value="PDQ34643.1"/>
    <property type="molecule type" value="Genomic_DNA"/>
</dbReference>
<organism evidence="2 3">
    <name type="scientific">Candidatus Lumbricidiphila eiseniae</name>
    <dbReference type="NCBI Taxonomy" id="1969409"/>
    <lineage>
        <taxon>Bacteria</taxon>
        <taxon>Bacillati</taxon>
        <taxon>Actinomycetota</taxon>
        <taxon>Actinomycetes</taxon>
        <taxon>Micrococcales</taxon>
        <taxon>Microbacteriaceae</taxon>
        <taxon>Candidatus Lumbricidiphila</taxon>
    </lineage>
</organism>
<evidence type="ECO:0000256" key="1">
    <source>
        <dbReference type="PIRSR" id="PIRSR605502-1"/>
    </source>
</evidence>
<protein>
    <recommendedName>
        <fullName evidence="4">ADP-ribosylglycohydrolase</fullName>
    </recommendedName>
</protein>
<dbReference type="Pfam" id="PF03747">
    <property type="entry name" value="ADP_ribosyl_GH"/>
    <property type="match status" value="1"/>
</dbReference>
<gene>
    <name evidence="2" type="ORF">B5766_10485</name>
</gene>
<dbReference type="InterPro" id="IPR005502">
    <property type="entry name" value="Ribosyl_crysJ1"/>
</dbReference>
<dbReference type="AlphaFoldDB" id="A0A2A6FQE9"/>
<dbReference type="Proteomes" id="UP000219994">
    <property type="component" value="Unassembled WGS sequence"/>
</dbReference>
<proteinExistence type="predicted"/>
<dbReference type="GO" id="GO:0046872">
    <property type="term" value="F:metal ion binding"/>
    <property type="evidence" value="ECO:0007669"/>
    <property type="project" value="UniProtKB-KW"/>
</dbReference>
<dbReference type="SUPFAM" id="SSF101478">
    <property type="entry name" value="ADP-ribosylglycohydrolase"/>
    <property type="match status" value="1"/>
</dbReference>
<feature type="binding site" evidence="1">
    <location>
        <position position="328"/>
    </location>
    <ligand>
        <name>Mg(2+)</name>
        <dbReference type="ChEBI" id="CHEBI:18420"/>
        <label>1</label>
    </ligand>
</feature>
<keyword evidence="1" id="KW-0479">Metal-binding</keyword>
<dbReference type="InterPro" id="IPR036705">
    <property type="entry name" value="Ribosyl_crysJ1_sf"/>
</dbReference>
<dbReference type="Gene3D" id="1.10.4080.10">
    <property type="entry name" value="ADP-ribosylation/Crystallin J1"/>
    <property type="match status" value="1"/>
</dbReference>
<name>A0A2A6FQE9_9MICO</name>
<feature type="binding site" evidence="1">
    <location>
        <position position="329"/>
    </location>
    <ligand>
        <name>Mg(2+)</name>
        <dbReference type="ChEBI" id="CHEBI:18420"/>
        <label>1</label>
    </ligand>
</feature>
<evidence type="ECO:0008006" key="4">
    <source>
        <dbReference type="Google" id="ProtNLM"/>
    </source>
</evidence>
<feature type="binding site" evidence="1">
    <location>
        <position position="326"/>
    </location>
    <ligand>
        <name>Mg(2+)</name>
        <dbReference type="ChEBI" id="CHEBI:18420"/>
        <label>1</label>
    </ligand>
</feature>
<comment type="cofactor">
    <cofactor evidence="1">
        <name>Mg(2+)</name>
        <dbReference type="ChEBI" id="CHEBI:18420"/>
    </cofactor>
    <text evidence="1">Binds 2 magnesium ions per subunit.</text>
</comment>
<reference evidence="3" key="1">
    <citation type="submission" date="2017-03" db="EMBL/GenBank/DDBJ databases">
        <authorList>
            <person name="Lund M.B."/>
        </authorList>
    </citation>
    <scope>NUCLEOTIDE SEQUENCE [LARGE SCALE GENOMIC DNA]</scope>
</reference>
<evidence type="ECO:0000313" key="3">
    <source>
        <dbReference type="Proteomes" id="UP000219994"/>
    </source>
</evidence>